<dbReference type="PANTHER" id="PTHR43133">
    <property type="entry name" value="RNA POLYMERASE ECF-TYPE SIGMA FACTO"/>
    <property type="match status" value="1"/>
</dbReference>
<dbReference type="Pfam" id="PF08281">
    <property type="entry name" value="Sigma70_r4_2"/>
    <property type="match status" value="1"/>
</dbReference>
<evidence type="ECO:0000256" key="2">
    <source>
        <dbReference type="ARBA" id="ARBA00023015"/>
    </source>
</evidence>
<dbReference type="PANTHER" id="PTHR43133:SF63">
    <property type="entry name" value="RNA POLYMERASE SIGMA FACTOR FECI-RELATED"/>
    <property type="match status" value="1"/>
</dbReference>
<dbReference type="GO" id="GO:0016987">
    <property type="term" value="F:sigma factor activity"/>
    <property type="evidence" value="ECO:0007669"/>
    <property type="project" value="UniProtKB-KW"/>
</dbReference>
<comment type="similarity">
    <text evidence="1">Belongs to the sigma-70 factor family. ECF subfamily.</text>
</comment>
<keyword evidence="3" id="KW-0731">Sigma factor</keyword>
<evidence type="ECO:0000259" key="6">
    <source>
        <dbReference type="Pfam" id="PF08281"/>
    </source>
</evidence>
<keyword evidence="2" id="KW-0805">Transcription regulation</keyword>
<sequence length="166" mass="18373">MTYRNDLETLVRTESGRLERRAARIVGAVHAPDVVQDVFVKIWERARDSFVLTPSYLATAVRNTAIDRLRREKLNRALAEGLTEHQYGPSVPTPEQIAIDADQLARIDAALRALPDRRRHIFLLNRRLGCGHAEIADALGISVSTVTREIARALAACQAAIDAGEP</sequence>
<keyword evidence="4" id="KW-0804">Transcription</keyword>
<accession>A0A2W5NIR8</accession>
<evidence type="ECO:0000313" key="7">
    <source>
        <dbReference type="EMBL" id="PZQ50685.1"/>
    </source>
</evidence>
<evidence type="ECO:0000256" key="4">
    <source>
        <dbReference type="ARBA" id="ARBA00023163"/>
    </source>
</evidence>
<dbReference type="Proteomes" id="UP000249185">
    <property type="component" value="Unassembled WGS sequence"/>
</dbReference>
<dbReference type="InterPro" id="IPR039425">
    <property type="entry name" value="RNA_pol_sigma-70-like"/>
</dbReference>
<dbReference type="AlphaFoldDB" id="A0A2W5NIR8"/>
<dbReference type="InterPro" id="IPR036388">
    <property type="entry name" value="WH-like_DNA-bd_sf"/>
</dbReference>
<dbReference type="GO" id="GO:0003677">
    <property type="term" value="F:DNA binding"/>
    <property type="evidence" value="ECO:0007669"/>
    <property type="project" value="InterPro"/>
</dbReference>
<proteinExistence type="inferred from homology"/>
<evidence type="ECO:0000259" key="5">
    <source>
        <dbReference type="Pfam" id="PF04542"/>
    </source>
</evidence>
<feature type="domain" description="RNA polymerase sigma-70 region 2" evidence="5">
    <location>
        <begin position="10"/>
        <end position="73"/>
    </location>
</feature>
<dbReference type="SUPFAM" id="SSF88659">
    <property type="entry name" value="Sigma3 and sigma4 domains of RNA polymerase sigma factors"/>
    <property type="match status" value="1"/>
</dbReference>
<dbReference type="InterPro" id="IPR013325">
    <property type="entry name" value="RNA_pol_sigma_r2"/>
</dbReference>
<dbReference type="InterPro" id="IPR013324">
    <property type="entry name" value="RNA_pol_sigma_r3/r4-like"/>
</dbReference>
<dbReference type="Pfam" id="PF04542">
    <property type="entry name" value="Sigma70_r2"/>
    <property type="match status" value="1"/>
</dbReference>
<comment type="caution">
    <text evidence="7">The sequence shown here is derived from an EMBL/GenBank/DDBJ whole genome shotgun (WGS) entry which is preliminary data.</text>
</comment>
<dbReference type="SUPFAM" id="SSF88946">
    <property type="entry name" value="Sigma2 domain of RNA polymerase sigma factors"/>
    <property type="match status" value="1"/>
</dbReference>
<organism evidence="7 8">
    <name type="scientific">Rhodovulum sulfidophilum</name>
    <name type="common">Rhodobacter sulfidophilus</name>
    <dbReference type="NCBI Taxonomy" id="35806"/>
    <lineage>
        <taxon>Bacteria</taxon>
        <taxon>Pseudomonadati</taxon>
        <taxon>Pseudomonadota</taxon>
        <taxon>Alphaproteobacteria</taxon>
        <taxon>Rhodobacterales</taxon>
        <taxon>Paracoccaceae</taxon>
        <taxon>Rhodovulum</taxon>
    </lineage>
</organism>
<dbReference type="Gene3D" id="1.10.10.10">
    <property type="entry name" value="Winged helix-like DNA-binding domain superfamily/Winged helix DNA-binding domain"/>
    <property type="match status" value="1"/>
</dbReference>
<evidence type="ECO:0000313" key="8">
    <source>
        <dbReference type="Proteomes" id="UP000249185"/>
    </source>
</evidence>
<dbReference type="InterPro" id="IPR013249">
    <property type="entry name" value="RNA_pol_sigma70_r4_t2"/>
</dbReference>
<dbReference type="EMBL" id="QFPW01000003">
    <property type="protein sequence ID" value="PZQ50685.1"/>
    <property type="molecule type" value="Genomic_DNA"/>
</dbReference>
<dbReference type="NCBIfam" id="TIGR02937">
    <property type="entry name" value="sigma70-ECF"/>
    <property type="match status" value="1"/>
</dbReference>
<evidence type="ECO:0000256" key="1">
    <source>
        <dbReference type="ARBA" id="ARBA00010641"/>
    </source>
</evidence>
<evidence type="ECO:0000256" key="3">
    <source>
        <dbReference type="ARBA" id="ARBA00023082"/>
    </source>
</evidence>
<dbReference type="GO" id="GO:0006352">
    <property type="term" value="P:DNA-templated transcription initiation"/>
    <property type="evidence" value="ECO:0007669"/>
    <property type="project" value="InterPro"/>
</dbReference>
<dbReference type="InterPro" id="IPR007627">
    <property type="entry name" value="RNA_pol_sigma70_r2"/>
</dbReference>
<gene>
    <name evidence="7" type="ORF">DI556_06075</name>
</gene>
<protein>
    <submittedName>
        <fullName evidence="7">RNA polymerase subunit sigma-70</fullName>
    </submittedName>
</protein>
<name>A0A2W5NIR8_RHOSU</name>
<feature type="domain" description="RNA polymerase sigma factor 70 region 4 type 2" evidence="6">
    <location>
        <begin position="105"/>
        <end position="157"/>
    </location>
</feature>
<reference evidence="7 8" key="1">
    <citation type="submission" date="2017-08" db="EMBL/GenBank/DDBJ databases">
        <title>Infants hospitalized years apart are colonized by the same room-sourced microbial strains.</title>
        <authorList>
            <person name="Brooks B."/>
            <person name="Olm M.R."/>
            <person name="Firek B.A."/>
            <person name="Baker R."/>
            <person name="Thomas B.C."/>
            <person name="Morowitz M.J."/>
            <person name="Banfield J.F."/>
        </authorList>
    </citation>
    <scope>NUCLEOTIDE SEQUENCE [LARGE SCALE GENOMIC DNA]</scope>
    <source>
        <strain evidence="7">S2_005_002_R2_34</strain>
    </source>
</reference>
<dbReference type="InterPro" id="IPR014284">
    <property type="entry name" value="RNA_pol_sigma-70_dom"/>
</dbReference>
<dbReference type="Gene3D" id="1.10.1740.10">
    <property type="match status" value="1"/>
</dbReference>